<dbReference type="EMBL" id="BPLQ01005719">
    <property type="protein sequence ID" value="GIY16726.1"/>
    <property type="molecule type" value="Genomic_DNA"/>
</dbReference>
<organism evidence="1 2">
    <name type="scientific">Caerostris darwini</name>
    <dbReference type="NCBI Taxonomy" id="1538125"/>
    <lineage>
        <taxon>Eukaryota</taxon>
        <taxon>Metazoa</taxon>
        <taxon>Ecdysozoa</taxon>
        <taxon>Arthropoda</taxon>
        <taxon>Chelicerata</taxon>
        <taxon>Arachnida</taxon>
        <taxon>Araneae</taxon>
        <taxon>Araneomorphae</taxon>
        <taxon>Entelegynae</taxon>
        <taxon>Araneoidea</taxon>
        <taxon>Araneidae</taxon>
        <taxon>Caerostris</taxon>
    </lineage>
</organism>
<proteinExistence type="predicted"/>
<evidence type="ECO:0000313" key="2">
    <source>
        <dbReference type="Proteomes" id="UP001054837"/>
    </source>
</evidence>
<dbReference type="AlphaFoldDB" id="A0AAV4R6T7"/>
<sequence length="118" mass="13576">MQSCYPLDGYRHGLFVTNKGFTDLKGVKERYSCAGIHEKRSVKSIIALMKPLLHLNKHVPRAGHCRSLMQFFSRVFRQRVIDHVLTCKLYILNCPECLLVAYQLPSFGYPPARVAFSF</sequence>
<accession>A0AAV4R6T7</accession>
<name>A0AAV4R6T7_9ARAC</name>
<reference evidence="1 2" key="1">
    <citation type="submission" date="2021-06" db="EMBL/GenBank/DDBJ databases">
        <title>Caerostris darwini draft genome.</title>
        <authorList>
            <person name="Kono N."/>
            <person name="Arakawa K."/>
        </authorList>
    </citation>
    <scope>NUCLEOTIDE SEQUENCE [LARGE SCALE GENOMIC DNA]</scope>
</reference>
<protein>
    <submittedName>
        <fullName evidence="1">Uncharacterized protein</fullName>
    </submittedName>
</protein>
<keyword evidence="2" id="KW-1185">Reference proteome</keyword>
<evidence type="ECO:0000313" key="1">
    <source>
        <dbReference type="EMBL" id="GIY16726.1"/>
    </source>
</evidence>
<gene>
    <name evidence="1" type="ORF">CDAR_426941</name>
</gene>
<comment type="caution">
    <text evidence="1">The sequence shown here is derived from an EMBL/GenBank/DDBJ whole genome shotgun (WGS) entry which is preliminary data.</text>
</comment>
<dbReference type="Proteomes" id="UP001054837">
    <property type="component" value="Unassembled WGS sequence"/>
</dbReference>